<accession>A0A2M7QAI4</accession>
<dbReference type="AlphaFoldDB" id="A0A2M7QAI4"/>
<gene>
    <name evidence="2" type="ORF">COY93_01265</name>
</gene>
<sequence length="205" mass="23168">MGAEQPFNQPQEVSDADRKQAMNLTEMRMPVELTVTENKYFQVLTDRDGGYLEVVKKSEGQKLLEEMKAEPEKRAEAAIELAQTNLDMLIRTLKNRFQIDDPEAYLDQLSFSWTATLGHIAKTAADPEFRTVFDDYRRQADYLTEAQAELEVIRNGKTNPEANLARQIANERTYQIKRAALRAVRGNRNDSGSSSPTLGTTGHGK</sequence>
<feature type="compositionally biased region" description="Low complexity" evidence="1">
    <location>
        <begin position="191"/>
        <end position="205"/>
    </location>
</feature>
<evidence type="ECO:0000256" key="1">
    <source>
        <dbReference type="SAM" id="MobiDB-lite"/>
    </source>
</evidence>
<dbReference type="Proteomes" id="UP000230973">
    <property type="component" value="Unassembled WGS sequence"/>
</dbReference>
<feature type="compositionally biased region" description="Polar residues" evidence="1">
    <location>
        <begin position="1"/>
        <end position="12"/>
    </location>
</feature>
<protein>
    <submittedName>
        <fullName evidence="2">Uncharacterized protein</fullName>
    </submittedName>
</protein>
<feature type="region of interest" description="Disordered" evidence="1">
    <location>
        <begin position="185"/>
        <end position="205"/>
    </location>
</feature>
<evidence type="ECO:0000313" key="3">
    <source>
        <dbReference type="Proteomes" id="UP000230973"/>
    </source>
</evidence>
<proteinExistence type="predicted"/>
<dbReference type="EMBL" id="PFLC01000015">
    <property type="protein sequence ID" value="PIY63140.1"/>
    <property type="molecule type" value="Genomic_DNA"/>
</dbReference>
<name>A0A2M7QAI4_9BACT</name>
<organism evidence="2 3">
    <name type="scientific">Candidatus Uhrbacteria bacterium CG_4_10_14_0_8_um_filter_58_22</name>
    <dbReference type="NCBI Taxonomy" id="1975029"/>
    <lineage>
        <taxon>Bacteria</taxon>
        <taxon>Candidatus Uhriibacteriota</taxon>
    </lineage>
</organism>
<comment type="caution">
    <text evidence="2">The sequence shown here is derived from an EMBL/GenBank/DDBJ whole genome shotgun (WGS) entry which is preliminary data.</text>
</comment>
<reference evidence="3" key="1">
    <citation type="submission" date="2017-09" db="EMBL/GenBank/DDBJ databases">
        <title>Depth-based differentiation of microbial function through sediment-hosted aquifers and enrichment of novel symbionts in the deep terrestrial subsurface.</title>
        <authorList>
            <person name="Probst A.J."/>
            <person name="Ladd B."/>
            <person name="Jarett J.K."/>
            <person name="Geller-Mcgrath D.E."/>
            <person name="Sieber C.M.K."/>
            <person name="Emerson J.B."/>
            <person name="Anantharaman K."/>
            <person name="Thomas B.C."/>
            <person name="Malmstrom R."/>
            <person name="Stieglmeier M."/>
            <person name="Klingl A."/>
            <person name="Woyke T."/>
            <person name="Ryan C.M."/>
            <person name="Banfield J.F."/>
        </authorList>
    </citation>
    <scope>NUCLEOTIDE SEQUENCE [LARGE SCALE GENOMIC DNA]</scope>
</reference>
<feature type="region of interest" description="Disordered" evidence="1">
    <location>
        <begin position="1"/>
        <end position="21"/>
    </location>
</feature>
<evidence type="ECO:0000313" key="2">
    <source>
        <dbReference type="EMBL" id="PIY63140.1"/>
    </source>
</evidence>